<feature type="domain" description="PEGA" evidence="4">
    <location>
        <begin position="303"/>
        <end position="367"/>
    </location>
</feature>
<keyword evidence="6" id="KW-1185">Reference proteome</keyword>
<gene>
    <name evidence="5" type="ORF">CS022_19225</name>
</gene>
<dbReference type="PANTHER" id="PTHR23150:SF19">
    <property type="entry name" value="FORMYLGLYCINE-GENERATING ENZYME"/>
    <property type="match status" value="1"/>
</dbReference>
<evidence type="ECO:0000256" key="2">
    <source>
        <dbReference type="SAM" id="SignalP"/>
    </source>
</evidence>
<sequence>MRNRLSILLSAIWLMLLTGNVFAEETRSLNEDPVFTLERQLEEKREEINTHSQNLQVQHDTLATLITKRSSLNKERSQLEVNRNQTRDRLDEQYRRLLERPDITSLGQFQQDYLSSWQSLSENKEKITNMDVLVNDQQQLVEDLKQQKQLLSNAMDSIQEDMKLARVKRMMQELSSTDSIELVHTITCDANVTLAACSKQGKSLTMQKAVDTFQTKLIDDVTETSLAKMNASAVSFNIQVLNSNIVSSGFKGDNGYVTRINVEMRSQPDDKVACKLLNFADRYCLNQSQDVALLDEINDNKRWINVKIRSNRFDDKVTINGVSYGSTPVEIMLPAGQHQLMVEKPGYRPYSRQMIMTKDSIIWANLEEVTNASKPGKKFSDSLSNNRKAPDMIVIKAGQYQIGQHAERPIKVQKPFSIAATPVTVKQFREFVAETSYVTEAEKGLGCSALIYGKTKQLINHNWRNPGFKQSDRSPVVCISKNDALAYSKWLSRHTGHNYSLPSETQWEIAARGGSQSDYWWGDDIGVGRANTGWSGSAWSNKSTSPVASFPANAYGVYDTAGNVWEWASSDIPVARGGAWSFSPGSARVSERLELNSNITANYLGFRVVRNI</sequence>
<dbReference type="GO" id="GO:0120147">
    <property type="term" value="F:formylglycine-generating oxidase activity"/>
    <property type="evidence" value="ECO:0007669"/>
    <property type="project" value="TreeGrafter"/>
</dbReference>
<name>A0A4Q0YS01_9GAMM</name>
<dbReference type="SUPFAM" id="SSF56436">
    <property type="entry name" value="C-type lectin-like"/>
    <property type="match status" value="1"/>
</dbReference>
<feature type="coiled-coil region" evidence="1">
    <location>
        <begin position="134"/>
        <end position="161"/>
    </location>
</feature>
<organism evidence="5 6">
    <name type="scientific">Veronia nyctiphanis</name>
    <dbReference type="NCBI Taxonomy" id="1278244"/>
    <lineage>
        <taxon>Bacteria</taxon>
        <taxon>Pseudomonadati</taxon>
        <taxon>Pseudomonadota</taxon>
        <taxon>Gammaproteobacteria</taxon>
        <taxon>Vibrionales</taxon>
        <taxon>Vibrionaceae</taxon>
        <taxon>Veronia</taxon>
    </lineage>
</organism>
<dbReference type="InterPro" id="IPR016187">
    <property type="entry name" value="CTDL_fold"/>
</dbReference>
<dbReference type="OrthoDB" id="9768004at2"/>
<comment type="caution">
    <text evidence="5">The sequence shown here is derived from an EMBL/GenBank/DDBJ whole genome shotgun (WGS) entry which is preliminary data.</text>
</comment>
<feature type="chain" id="PRO_5020829115" evidence="2">
    <location>
        <begin position="24"/>
        <end position="612"/>
    </location>
</feature>
<accession>A0A4Q0YS01</accession>
<evidence type="ECO:0000256" key="1">
    <source>
        <dbReference type="SAM" id="Coils"/>
    </source>
</evidence>
<evidence type="ECO:0000313" key="6">
    <source>
        <dbReference type="Proteomes" id="UP000290287"/>
    </source>
</evidence>
<dbReference type="Pfam" id="PF03781">
    <property type="entry name" value="FGE-sulfatase"/>
    <property type="match status" value="1"/>
</dbReference>
<evidence type="ECO:0000259" key="3">
    <source>
        <dbReference type="Pfam" id="PF03781"/>
    </source>
</evidence>
<dbReference type="InterPro" id="IPR005532">
    <property type="entry name" value="SUMF_dom"/>
</dbReference>
<dbReference type="InterPro" id="IPR013229">
    <property type="entry name" value="PEGA"/>
</dbReference>
<evidence type="ECO:0000259" key="4">
    <source>
        <dbReference type="Pfam" id="PF08308"/>
    </source>
</evidence>
<proteinExistence type="predicted"/>
<dbReference type="EMBL" id="PEIB01000030">
    <property type="protein sequence ID" value="RXJ71889.1"/>
    <property type="molecule type" value="Genomic_DNA"/>
</dbReference>
<dbReference type="InterPro" id="IPR051043">
    <property type="entry name" value="Sulfatase_Mod_Factor_Kinase"/>
</dbReference>
<evidence type="ECO:0000313" key="5">
    <source>
        <dbReference type="EMBL" id="RXJ71889.1"/>
    </source>
</evidence>
<feature type="coiled-coil region" evidence="1">
    <location>
        <begin position="34"/>
        <end position="96"/>
    </location>
</feature>
<dbReference type="InterPro" id="IPR042095">
    <property type="entry name" value="SUMF_sf"/>
</dbReference>
<dbReference type="Gene3D" id="3.90.1580.10">
    <property type="entry name" value="paralog of FGE (formylglycine-generating enzyme)"/>
    <property type="match status" value="1"/>
</dbReference>
<dbReference type="RefSeq" id="WP_129123597.1">
    <property type="nucleotide sequence ID" value="NZ_PEIB01000030.1"/>
</dbReference>
<feature type="domain" description="Sulfatase-modifying factor enzyme-like" evidence="3">
    <location>
        <begin position="389"/>
        <end position="610"/>
    </location>
</feature>
<dbReference type="Proteomes" id="UP000290287">
    <property type="component" value="Unassembled WGS sequence"/>
</dbReference>
<dbReference type="Pfam" id="PF08308">
    <property type="entry name" value="PEGA"/>
    <property type="match status" value="1"/>
</dbReference>
<keyword evidence="1" id="KW-0175">Coiled coil</keyword>
<feature type="signal peptide" evidence="2">
    <location>
        <begin position="1"/>
        <end position="23"/>
    </location>
</feature>
<protein>
    <submittedName>
        <fullName evidence="5">NirV</fullName>
    </submittedName>
</protein>
<dbReference type="PANTHER" id="PTHR23150">
    <property type="entry name" value="SULFATASE MODIFYING FACTOR 1, 2"/>
    <property type="match status" value="1"/>
</dbReference>
<keyword evidence="2" id="KW-0732">Signal</keyword>
<reference evidence="5 6" key="1">
    <citation type="submission" date="2017-10" db="EMBL/GenBank/DDBJ databases">
        <title>Nyctiphanis sp. nov., isolated from the stomach of the euphausiid Nyctiphanes simplex (Hansen, 1911) in the Gulf of California.</title>
        <authorList>
            <person name="Gomez-Gil B."/>
            <person name="Aguilar-Mendez M."/>
            <person name="Lopez-Cortes A."/>
            <person name="Gomez-Gutierrez J."/>
            <person name="Roque A."/>
            <person name="Lang E."/>
            <person name="Gonzalez-Castillo A."/>
        </authorList>
    </citation>
    <scope>NUCLEOTIDE SEQUENCE [LARGE SCALE GENOMIC DNA]</scope>
    <source>
        <strain evidence="5 6">CAIM 600</strain>
    </source>
</reference>
<dbReference type="AlphaFoldDB" id="A0A4Q0YS01"/>